<dbReference type="OrthoDB" id="9793552at2"/>
<dbReference type="Gene3D" id="3.30.530.20">
    <property type="match status" value="1"/>
</dbReference>
<evidence type="ECO:0000313" key="2">
    <source>
        <dbReference type="Proteomes" id="UP000281028"/>
    </source>
</evidence>
<comment type="caution">
    <text evidence="1">The sequence shown here is derived from an EMBL/GenBank/DDBJ whole genome shotgun (WGS) entry which is preliminary data.</text>
</comment>
<dbReference type="InterPro" id="IPR023393">
    <property type="entry name" value="START-like_dom_sf"/>
</dbReference>
<dbReference type="Proteomes" id="UP000281028">
    <property type="component" value="Unassembled WGS sequence"/>
</dbReference>
<dbReference type="EMBL" id="RIAR02000001">
    <property type="protein sequence ID" value="NSL89595.1"/>
    <property type="molecule type" value="Genomic_DNA"/>
</dbReference>
<sequence length="156" mass="18303">MSRIYVLKRTQLIPASLPEVWDYFSMPENLADITPPDMRFRVTSPPQEGPVYPGLIITYKVSPLAGIPLTWVTEITHVREGVYFVDEQRAGPYRMWHHQHHFKEVAGGIEMTDLVHYSLPLGWLGRLAHYLFVKRRLEQIFRFRFQVVTNHFTPVL</sequence>
<keyword evidence="2" id="KW-1185">Reference proteome</keyword>
<name>A0A3S1CWZ7_9BACT</name>
<evidence type="ECO:0000313" key="1">
    <source>
        <dbReference type="EMBL" id="NSL89595.1"/>
    </source>
</evidence>
<accession>A0A3S1CWZ7</accession>
<organism evidence="1 2">
    <name type="scientific">Chitinophaga solisilvae</name>
    <dbReference type="NCBI Taxonomy" id="1233460"/>
    <lineage>
        <taxon>Bacteria</taxon>
        <taxon>Pseudomonadati</taxon>
        <taxon>Bacteroidota</taxon>
        <taxon>Chitinophagia</taxon>
        <taxon>Chitinophagales</taxon>
        <taxon>Chitinophagaceae</taxon>
        <taxon>Chitinophaga</taxon>
    </lineage>
</organism>
<gene>
    <name evidence="1" type="ORF">ECE50_022330</name>
</gene>
<protein>
    <submittedName>
        <fullName evidence="1">SRPBCC family protein</fullName>
    </submittedName>
</protein>
<dbReference type="CDD" id="cd07820">
    <property type="entry name" value="SRPBCC_3"/>
    <property type="match status" value="1"/>
</dbReference>
<proteinExistence type="predicted"/>
<dbReference type="SUPFAM" id="SSF55961">
    <property type="entry name" value="Bet v1-like"/>
    <property type="match status" value="1"/>
</dbReference>
<dbReference type="RefSeq" id="WP_127041844.1">
    <property type="nucleotide sequence ID" value="NZ_JAABOK010000007.1"/>
</dbReference>
<dbReference type="AlphaFoldDB" id="A0A3S1CWZ7"/>
<reference evidence="1" key="1">
    <citation type="submission" date="2020-05" db="EMBL/GenBank/DDBJ databases">
        <title>Chitinophaga laudate sp. nov., isolated from a tropical peat swamp.</title>
        <authorList>
            <person name="Goh C.B.S."/>
            <person name="Lee M.S."/>
            <person name="Parimannan S."/>
            <person name="Pasbakhsh P."/>
            <person name="Yule C.M."/>
            <person name="Rajandas H."/>
            <person name="Loke S."/>
            <person name="Croft L."/>
            <person name="Tan J.B.L."/>
        </authorList>
    </citation>
    <scope>NUCLEOTIDE SEQUENCE</scope>
    <source>
        <strain evidence="1">Mgbs1</strain>
    </source>
</reference>